<evidence type="ECO:0000313" key="3">
    <source>
        <dbReference type="Proteomes" id="UP000460287"/>
    </source>
</evidence>
<name>A0A7X2T0A7_9CLOT</name>
<evidence type="ECO:0000256" key="1">
    <source>
        <dbReference type="SAM" id="Phobius"/>
    </source>
</evidence>
<sequence>MKELSSRKVYLVILYTLIIILLFLICYDIFIFITKKYSNKVPFNAIRVSPITGEHILVSNTKFPLIEINYDNGNFDNLSYIKYADITVEKFNSSNNMIDYTAYLYDKQIRTSDNIKSIRSISTGSFPKLSFDNKTCINKNELKKVDDINIKYNDNLSTSFSYSNNHYKKSDTLSPDYANIVVEYVPDNTDINHIYDAPFSGLLFSNGFCSSFKYNGKQCIFDDKNHISFAEGKTYWIILPKGASLKTN</sequence>
<dbReference type="EMBL" id="VULX01000002">
    <property type="protein sequence ID" value="MSR90406.1"/>
    <property type="molecule type" value="Genomic_DNA"/>
</dbReference>
<evidence type="ECO:0008006" key="4">
    <source>
        <dbReference type="Google" id="ProtNLM"/>
    </source>
</evidence>
<dbReference type="Proteomes" id="UP000460287">
    <property type="component" value="Unassembled WGS sequence"/>
</dbReference>
<evidence type="ECO:0000313" key="2">
    <source>
        <dbReference type="EMBL" id="MSR90406.1"/>
    </source>
</evidence>
<dbReference type="AlphaFoldDB" id="A0A7X2T0A7"/>
<reference evidence="2 3" key="1">
    <citation type="submission" date="2019-08" db="EMBL/GenBank/DDBJ databases">
        <title>In-depth cultivation of the pig gut microbiome towards novel bacterial diversity and tailored functional studies.</title>
        <authorList>
            <person name="Wylensek D."/>
            <person name="Hitch T.C.A."/>
            <person name="Clavel T."/>
        </authorList>
    </citation>
    <scope>NUCLEOTIDE SEQUENCE [LARGE SCALE GENOMIC DNA]</scope>
    <source>
        <strain evidence="2 3">WCA-383-APC-5B</strain>
    </source>
</reference>
<protein>
    <recommendedName>
        <fullName evidence="4">DUF3048 domain-containing protein</fullName>
    </recommendedName>
</protein>
<organism evidence="2 3">
    <name type="scientific">Inconstantimicrobium porci</name>
    <dbReference type="NCBI Taxonomy" id="2652291"/>
    <lineage>
        <taxon>Bacteria</taxon>
        <taxon>Bacillati</taxon>
        <taxon>Bacillota</taxon>
        <taxon>Clostridia</taxon>
        <taxon>Eubacteriales</taxon>
        <taxon>Clostridiaceae</taxon>
        <taxon>Inconstantimicrobium</taxon>
    </lineage>
</organism>
<comment type="caution">
    <text evidence="2">The sequence shown here is derived from an EMBL/GenBank/DDBJ whole genome shotgun (WGS) entry which is preliminary data.</text>
</comment>
<proteinExistence type="predicted"/>
<keyword evidence="1" id="KW-0812">Transmembrane</keyword>
<keyword evidence="3" id="KW-1185">Reference proteome</keyword>
<feature type="transmembrane region" description="Helical" evidence="1">
    <location>
        <begin position="12"/>
        <end position="33"/>
    </location>
</feature>
<keyword evidence="1" id="KW-0472">Membrane</keyword>
<accession>A0A7X2T0A7</accession>
<keyword evidence="1" id="KW-1133">Transmembrane helix</keyword>
<gene>
    <name evidence="2" type="ORF">FYJ33_02985</name>
</gene>
<dbReference type="RefSeq" id="WP_154530292.1">
    <property type="nucleotide sequence ID" value="NZ_JAQXTV010000066.1"/>
</dbReference>